<dbReference type="NCBIfam" id="TIGR02073">
    <property type="entry name" value="PBP_1c"/>
    <property type="match status" value="1"/>
</dbReference>
<feature type="domain" description="Penicillin-binding C-terminal" evidence="15">
    <location>
        <begin position="690"/>
        <end position="771"/>
    </location>
</feature>
<dbReference type="GO" id="GO:0008658">
    <property type="term" value="F:penicillin binding"/>
    <property type="evidence" value="ECO:0007669"/>
    <property type="project" value="InterPro"/>
</dbReference>
<dbReference type="Gene3D" id="1.10.3810.10">
    <property type="entry name" value="Biosynthetic peptidoglycan transglycosylase-like"/>
    <property type="match status" value="1"/>
</dbReference>
<dbReference type="EMBL" id="FOLE01000001">
    <property type="protein sequence ID" value="SFB79665.1"/>
    <property type="molecule type" value="Genomic_DNA"/>
</dbReference>
<feature type="domain" description="Glycosyl transferase family 51" evidence="14">
    <location>
        <begin position="64"/>
        <end position="230"/>
    </location>
</feature>
<keyword evidence="9" id="KW-0511">Multifunctional enzyme</keyword>
<sequence length="774" mass="86951">MFFYEKIKRFSRRRWLRWIAGVLGCLLLGLWIADKVCPLPTLPQYSPLVMAQDSTILHAALSPDDKWRMQTELHEITPDLRRVILHKEDRYFYYHFGINPFAIGKAFINNIVHGRTLSGASTITMQVARLLQPKSRTYSHKLLEVLRALQLEWHYSKDEILQLYLNLVSYGGNVEGVKAASLLYFGQKPDKLSLAQVVALSIIPNRPTSLRLGRNNQLLLAERNKWLQKLKSANLFDSATIADAIDEPLTPKRVPAPTQAPHLARLLQQRFSNQALIYTSVRTLTQQKTQQLAYNYVQRLHFRNIHNAAVLVVNNQTHQIEAYVGSSDYTDEANGGQVNGIRAVRSPGSTLKPLVYGLAFDKGLITPKTSLNDVPTNFDGYSPDNFDHKFNGRVTVETALAYSLNVPAVKTLEILGVPALTASLKQAGFAQIAADQYKLGLSAALGGCGVTLEELCGLYSAFANGGNCYMLSAVPQEKPVLRSRLVSGEAAFMLTEILSQISRPDLPHNFASSAHIPKVAWKTGTSYGRRDAWSIGYNHRYTVGVWVGNFSGEGVPELTGADIATPLMFEVFNSIDYNSTNNWFARPNGLKDRLVCAQTGLLPNFFCKELMTDYYLPLVSSGQRCQHLREVLVSADESCSYCSACVPESGYKRKMYPYFAPELLAFYKETHSHRAEQIPPHYALCRRILGNEPPRIVSPANLHEYFWEKGEETKLMLACQAAADVQTVYWYINDHFLAEAQSMEHLFFEPERGNIKISCTDDKGRTSHIEILVK</sequence>
<evidence type="ECO:0000256" key="7">
    <source>
        <dbReference type="ARBA" id="ARBA00022679"/>
    </source>
</evidence>
<dbReference type="AlphaFoldDB" id="A0A1I1DXK4"/>
<evidence type="ECO:0000256" key="9">
    <source>
        <dbReference type="ARBA" id="ARBA00023268"/>
    </source>
</evidence>
<keyword evidence="12" id="KW-0472">Membrane</keyword>
<evidence type="ECO:0000256" key="12">
    <source>
        <dbReference type="SAM" id="Phobius"/>
    </source>
</evidence>
<dbReference type="PANTHER" id="PTHR32282">
    <property type="entry name" value="BINDING PROTEIN TRANSPEPTIDASE, PUTATIVE-RELATED"/>
    <property type="match status" value="1"/>
</dbReference>
<evidence type="ECO:0000256" key="11">
    <source>
        <dbReference type="ARBA" id="ARBA00049902"/>
    </source>
</evidence>
<dbReference type="InterPro" id="IPR023346">
    <property type="entry name" value="Lysozyme-like_dom_sf"/>
</dbReference>
<dbReference type="GO" id="GO:0006508">
    <property type="term" value="P:proteolysis"/>
    <property type="evidence" value="ECO:0007669"/>
    <property type="project" value="UniProtKB-KW"/>
</dbReference>
<dbReference type="SUPFAM" id="SSF53955">
    <property type="entry name" value="Lysozyme-like"/>
    <property type="match status" value="1"/>
</dbReference>
<evidence type="ECO:0000313" key="17">
    <source>
        <dbReference type="Proteomes" id="UP000199514"/>
    </source>
</evidence>
<dbReference type="GO" id="GO:0009252">
    <property type="term" value="P:peptidoglycan biosynthetic process"/>
    <property type="evidence" value="ECO:0007669"/>
    <property type="project" value="InterPro"/>
</dbReference>
<evidence type="ECO:0000256" key="4">
    <source>
        <dbReference type="ARBA" id="ARBA00022645"/>
    </source>
</evidence>
<name>A0A1I1DXK4_9BACT</name>
<keyword evidence="12" id="KW-1133">Transmembrane helix</keyword>
<dbReference type="EC" id="2.4.99.28" evidence="10"/>
<dbReference type="GO" id="GO:0004180">
    <property type="term" value="F:carboxypeptidase activity"/>
    <property type="evidence" value="ECO:0007669"/>
    <property type="project" value="UniProtKB-KW"/>
</dbReference>
<keyword evidence="4" id="KW-0121">Carboxypeptidase</keyword>
<feature type="transmembrane region" description="Helical" evidence="12">
    <location>
        <begin position="15"/>
        <end position="33"/>
    </location>
</feature>
<evidence type="ECO:0000259" key="15">
    <source>
        <dbReference type="Pfam" id="PF06832"/>
    </source>
</evidence>
<keyword evidence="6" id="KW-0328">Glycosyltransferase</keyword>
<dbReference type="InterPro" id="IPR036950">
    <property type="entry name" value="PBP_transglycosylase"/>
</dbReference>
<evidence type="ECO:0000259" key="13">
    <source>
        <dbReference type="Pfam" id="PF00905"/>
    </source>
</evidence>
<keyword evidence="12" id="KW-0812">Transmembrane</keyword>
<dbReference type="GO" id="GO:0030288">
    <property type="term" value="C:outer membrane-bounded periplasmic space"/>
    <property type="evidence" value="ECO:0007669"/>
    <property type="project" value="TreeGrafter"/>
</dbReference>
<dbReference type="OrthoDB" id="9766909at2"/>
<comment type="similarity">
    <text evidence="2">In the C-terminal section; belongs to the transpeptidase family.</text>
</comment>
<dbReference type="Proteomes" id="UP000199514">
    <property type="component" value="Unassembled WGS sequence"/>
</dbReference>
<dbReference type="GO" id="GO:0008955">
    <property type="term" value="F:peptidoglycan glycosyltransferase activity"/>
    <property type="evidence" value="ECO:0007669"/>
    <property type="project" value="UniProtKB-EC"/>
</dbReference>
<keyword evidence="8" id="KW-0378">Hydrolase</keyword>
<comment type="similarity">
    <text evidence="3">In the N-terminal section; belongs to the glycosyltransferase 51 family.</text>
</comment>
<reference evidence="16 17" key="1">
    <citation type="submission" date="2016-10" db="EMBL/GenBank/DDBJ databases">
        <authorList>
            <person name="de Groot N.N."/>
        </authorList>
    </citation>
    <scope>NUCLEOTIDE SEQUENCE [LARGE SCALE GENOMIC DNA]</scope>
    <source>
        <strain evidence="16 17">DSM 6793</strain>
    </source>
</reference>
<dbReference type="InterPro" id="IPR012338">
    <property type="entry name" value="Beta-lactam/transpept-like"/>
</dbReference>
<dbReference type="Gene3D" id="3.40.710.10">
    <property type="entry name" value="DD-peptidase/beta-lactamase superfamily"/>
    <property type="match status" value="1"/>
</dbReference>
<keyword evidence="7" id="KW-0808">Transferase</keyword>
<evidence type="ECO:0000259" key="14">
    <source>
        <dbReference type="Pfam" id="PF00912"/>
    </source>
</evidence>
<dbReference type="SUPFAM" id="SSF56601">
    <property type="entry name" value="beta-lactamase/transpeptidase-like"/>
    <property type="match status" value="1"/>
</dbReference>
<dbReference type="Pfam" id="PF06832">
    <property type="entry name" value="BiPBP_C"/>
    <property type="match status" value="1"/>
</dbReference>
<feature type="domain" description="Penicillin-binding protein transpeptidase" evidence="13">
    <location>
        <begin position="309"/>
        <end position="537"/>
    </location>
</feature>
<organism evidence="16 17">
    <name type="scientific">Flexibacter flexilis DSM 6793</name>
    <dbReference type="NCBI Taxonomy" id="927664"/>
    <lineage>
        <taxon>Bacteria</taxon>
        <taxon>Pseudomonadati</taxon>
        <taxon>Bacteroidota</taxon>
        <taxon>Cytophagia</taxon>
        <taxon>Cytophagales</taxon>
        <taxon>Flexibacteraceae</taxon>
        <taxon>Flexibacter</taxon>
    </lineage>
</organism>
<evidence type="ECO:0000313" key="16">
    <source>
        <dbReference type="EMBL" id="SFB79665.1"/>
    </source>
</evidence>
<proteinExistence type="inferred from homology"/>
<dbReference type="RefSeq" id="WP_091506782.1">
    <property type="nucleotide sequence ID" value="NZ_FOLE01000001.1"/>
</dbReference>
<dbReference type="Pfam" id="PF00905">
    <property type="entry name" value="Transpeptidase"/>
    <property type="match status" value="1"/>
</dbReference>
<gene>
    <name evidence="16" type="ORF">SAMN05421780_101523</name>
</gene>
<dbReference type="Pfam" id="PF00912">
    <property type="entry name" value="Transgly"/>
    <property type="match status" value="1"/>
</dbReference>
<evidence type="ECO:0000256" key="6">
    <source>
        <dbReference type="ARBA" id="ARBA00022676"/>
    </source>
</evidence>
<comment type="pathway">
    <text evidence="1">Cell wall biogenesis; peptidoglycan biosynthesis.</text>
</comment>
<keyword evidence="5" id="KW-0645">Protease</keyword>
<evidence type="ECO:0000256" key="3">
    <source>
        <dbReference type="ARBA" id="ARBA00007739"/>
    </source>
</evidence>
<dbReference type="InterPro" id="IPR050396">
    <property type="entry name" value="Glycosyltr_51/Transpeptidase"/>
</dbReference>
<accession>A0A1I1DXK4</accession>
<dbReference type="InterPro" id="IPR011815">
    <property type="entry name" value="PBP_1c"/>
</dbReference>
<dbReference type="InterPro" id="IPR001460">
    <property type="entry name" value="PCN-bd_Tpept"/>
</dbReference>
<dbReference type="PANTHER" id="PTHR32282:SF15">
    <property type="entry name" value="PENICILLIN-BINDING PROTEIN 1C"/>
    <property type="match status" value="1"/>
</dbReference>
<keyword evidence="17" id="KW-1185">Reference proteome</keyword>
<dbReference type="STRING" id="927664.SAMN05421780_101523"/>
<dbReference type="InterPro" id="IPR009647">
    <property type="entry name" value="PBP_C"/>
</dbReference>
<evidence type="ECO:0000256" key="5">
    <source>
        <dbReference type="ARBA" id="ARBA00022670"/>
    </source>
</evidence>
<evidence type="ECO:0000256" key="1">
    <source>
        <dbReference type="ARBA" id="ARBA00004752"/>
    </source>
</evidence>
<comment type="catalytic activity">
    <reaction evidence="11">
        <text>[GlcNAc-(1-&gt;4)-Mur2Ac(oyl-L-Ala-gamma-D-Glu-L-Lys-D-Ala-D-Ala)](n)-di-trans,octa-cis-undecaprenyl diphosphate + beta-D-GlcNAc-(1-&gt;4)-Mur2Ac(oyl-L-Ala-gamma-D-Glu-L-Lys-D-Ala-D-Ala)-di-trans,octa-cis-undecaprenyl diphosphate = [GlcNAc-(1-&gt;4)-Mur2Ac(oyl-L-Ala-gamma-D-Glu-L-Lys-D-Ala-D-Ala)](n+1)-di-trans,octa-cis-undecaprenyl diphosphate + di-trans,octa-cis-undecaprenyl diphosphate + H(+)</text>
        <dbReference type="Rhea" id="RHEA:23708"/>
        <dbReference type="Rhea" id="RHEA-COMP:9602"/>
        <dbReference type="Rhea" id="RHEA-COMP:9603"/>
        <dbReference type="ChEBI" id="CHEBI:15378"/>
        <dbReference type="ChEBI" id="CHEBI:58405"/>
        <dbReference type="ChEBI" id="CHEBI:60033"/>
        <dbReference type="ChEBI" id="CHEBI:78435"/>
        <dbReference type="EC" id="2.4.99.28"/>
    </reaction>
</comment>
<evidence type="ECO:0000256" key="8">
    <source>
        <dbReference type="ARBA" id="ARBA00022801"/>
    </source>
</evidence>
<protein>
    <recommendedName>
        <fullName evidence="10">peptidoglycan glycosyltransferase</fullName>
        <ecNumber evidence="10">2.4.99.28</ecNumber>
    </recommendedName>
</protein>
<evidence type="ECO:0000256" key="10">
    <source>
        <dbReference type="ARBA" id="ARBA00044770"/>
    </source>
</evidence>
<evidence type="ECO:0000256" key="2">
    <source>
        <dbReference type="ARBA" id="ARBA00007090"/>
    </source>
</evidence>
<dbReference type="InterPro" id="IPR001264">
    <property type="entry name" value="Glyco_trans_51"/>
</dbReference>